<dbReference type="EMBL" id="CAAALY010115848">
    <property type="protein sequence ID" value="VEL30817.1"/>
    <property type="molecule type" value="Genomic_DNA"/>
</dbReference>
<protein>
    <submittedName>
        <fullName evidence="1">Uncharacterized protein</fullName>
    </submittedName>
</protein>
<comment type="caution">
    <text evidence="1">The sequence shown here is derived from an EMBL/GenBank/DDBJ whole genome shotgun (WGS) entry which is preliminary data.</text>
</comment>
<dbReference type="Proteomes" id="UP000784294">
    <property type="component" value="Unassembled WGS sequence"/>
</dbReference>
<organism evidence="1 2">
    <name type="scientific">Protopolystoma xenopodis</name>
    <dbReference type="NCBI Taxonomy" id="117903"/>
    <lineage>
        <taxon>Eukaryota</taxon>
        <taxon>Metazoa</taxon>
        <taxon>Spiralia</taxon>
        <taxon>Lophotrochozoa</taxon>
        <taxon>Platyhelminthes</taxon>
        <taxon>Monogenea</taxon>
        <taxon>Polyopisthocotylea</taxon>
        <taxon>Polystomatidea</taxon>
        <taxon>Polystomatidae</taxon>
        <taxon>Protopolystoma</taxon>
    </lineage>
</organism>
<dbReference type="AlphaFoldDB" id="A0A3S5AJC5"/>
<reference evidence="1" key="1">
    <citation type="submission" date="2018-11" db="EMBL/GenBank/DDBJ databases">
        <authorList>
            <consortium name="Pathogen Informatics"/>
        </authorList>
    </citation>
    <scope>NUCLEOTIDE SEQUENCE</scope>
</reference>
<evidence type="ECO:0000313" key="1">
    <source>
        <dbReference type="EMBL" id="VEL30817.1"/>
    </source>
</evidence>
<proteinExistence type="predicted"/>
<gene>
    <name evidence="1" type="ORF">PXEA_LOCUS24257</name>
</gene>
<accession>A0A3S5AJC5</accession>
<sequence length="86" mass="9509">MTFQCPTGSVATPRERLVRAFPTDRPSYRNQRETELWVPGRLDQALHGISGGHNCFSSVCGIGGFSLALKPAYQIDTLAMGRISRR</sequence>
<keyword evidence="2" id="KW-1185">Reference proteome</keyword>
<evidence type="ECO:0000313" key="2">
    <source>
        <dbReference type="Proteomes" id="UP000784294"/>
    </source>
</evidence>
<name>A0A3S5AJC5_9PLAT</name>